<name>A0A2A2LV23_9BILA</name>
<evidence type="ECO:0000256" key="1">
    <source>
        <dbReference type="SAM" id="MobiDB-lite"/>
    </source>
</evidence>
<dbReference type="AlphaFoldDB" id="A0A2A2LV23"/>
<gene>
    <name evidence="2" type="ORF">WR25_12884</name>
</gene>
<evidence type="ECO:0000313" key="2">
    <source>
        <dbReference type="EMBL" id="PAV90008.1"/>
    </source>
</evidence>
<comment type="caution">
    <text evidence="2">The sequence shown here is derived from an EMBL/GenBank/DDBJ whole genome shotgun (WGS) entry which is preliminary data.</text>
</comment>
<feature type="region of interest" description="Disordered" evidence="1">
    <location>
        <begin position="105"/>
        <end position="141"/>
    </location>
</feature>
<accession>A0A2A2LV23</accession>
<dbReference type="Proteomes" id="UP000218231">
    <property type="component" value="Unassembled WGS sequence"/>
</dbReference>
<reference evidence="2 3" key="1">
    <citation type="journal article" date="2017" name="Curr. Biol.">
        <title>Genome architecture and evolution of a unichromosomal asexual nematode.</title>
        <authorList>
            <person name="Fradin H."/>
            <person name="Zegar C."/>
            <person name="Gutwein M."/>
            <person name="Lucas J."/>
            <person name="Kovtun M."/>
            <person name="Corcoran D."/>
            <person name="Baugh L.R."/>
            <person name="Kiontke K."/>
            <person name="Gunsalus K."/>
            <person name="Fitch D.H."/>
            <person name="Piano F."/>
        </authorList>
    </citation>
    <scope>NUCLEOTIDE SEQUENCE [LARGE SCALE GENOMIC DNA]</scope>
    <source>
        <strain evidence="2">PF1309</strain>
    </source>
</reference>
<keyword evidence="3" id="KW-1185">Reference proteome</keyword>
<dbReference type="EMBL" id="LIAE01006408">
    <property type="protein sequence ID" value="PAV90008.1"/>
    <property type="molecule type" value="Genomic_DNA"/>
</dbReference>
<protein>
    <submittedName>
        <fullName evidence="2">Uncharacterized protein</fullName>
    </submittedName>
</protein>
<organism evidence="2 3">
    <name type="scientific">Diploscapter pachys</name>
    <dbReference type="NCBI Taxonomy" id="2018661"/>
    <lineage>
        <taxon>Eukaryota</taxon>
        <taxon>Metazoa</taxon>
        <taxon>Ecdysozoa</taxon>
        <taxon>Nematoda</taxon>
        <taxon>Chromadorea</taxon>
        <taxon>Rhabditida</taxon>
        <taxon>Rhabditina</taxon>
        <taxon>Rhabditomorpha</taxon>
        <taxon>Rhabditoidea</taxon>
        <taxon>Rhabditidae</taxon>
        <taxon>Diploscapter</taxon>
    </lineage>
</organism>
<proteinExistence type="predicted"/>
<evidence type="ECO:0000313" key="3">
    <source>
        <dbReference type="Proteomes" id="UP000218231"/>
    </source>
</evidence>
<sequence length="141" mass="15584">MPFQIANATIVIPAAASVDVHQDGIEVTGIDEPIDFEHGQNKEYSVVLRQYKSDVTLHGLRQMGLNADGEDMIMALFDLTLTFKRGGKMVDFCIRLKECGYTEPTHDSSSGAQECIGSSLPHSQFPPRRAKQGFNSLKCHE</sequence>